<proteinExistence type="predicted"/>
<dbReference type="Pfam" id="PF07690">
    <property type="entry name" value="MFS_1"/>
    <property type="match status" value="1"/>
</dbReference>
<dbReference type="GO" id="GO:0022857">
    <property type="term" value="F:transmembrane transporter activity"/>
    <property type="evidence" value="ECO:0007669"/>
    <property type="project" value="InterPro"/>
</dbReference>
<feature type="transmembrane region" description="Helical" evidence="5">
    <location>
        <begin position="173"/>
        <end position="195"/>
    </location>
</feature>
<feature type="transmembrane region" description="Helical" evidence="5">
    <location>
        <begin position="397"/>
        <end position="416"/>
    </location>
</feature>
<feature type="transmembrane region" description="Helical" evidence="5">
    <location>
        <begin position="17"/>
        <end position="34"/>
    </location>
</feature>
<dbReference type="InterPro" id="IPR011701">
    <property type="entry name" value="MFS"/>
</dbReference>
<evidence type="ECO:0000313" key="7">
    <source>
        <dbReference type="EMBL" id="RXS95219.1"/>
    </source>
</evidence>
<dbReference type="InterPro" id="IPR050382">
    <property type="entry name" value="MFS_Na/Anion_cotransporter"/>
</dbReference>
<dbReference type="Gene3D" id="1.20.1250.20">
    <property type="entry name" value="MFS general substrate transporter like domains"/>
    <property type="match status" value="2"/>
</dbReference>
<dbReference type="PROSITE" id="PS50850">
    <property type="entry name" value="MFS"/>
    <property type="match status" value="1"/>
</dbReference>
<feature type="domain" description="Major facilitator superfamily (MFS) profile" evidence="6">
    <location>
        <begin position="21"/>
        <end position="423"/>
    </location>
</feature>
<dbReference type="SUPFAM" id="SSF103473">
    <property type="entry name" value="MFS general substrate transporter"/>
    <property type="match status" value="1"/>
</dbReference>
<feature type="transmembrane region" description="Helical" evidence="5">
    <location>
        <begin position="334"/>
        <end position="359"/>
    </location>
</feature>
<reference evidence="7 8" key="1">
    <citation type="journal article" date="2016" name="Int. J. Syst. Evol. Microbiol.">
        <title>Acidipila dinghuensis sp. nov., an acidobacterium isolated from forest soil.</title>
        <authorList>
            <person name="Jiang Y.W."/>
            <person name="Wang J."/>
            <person name="Chen M.H."/>
            <person name="Lv Y.Y."/>
            <person name="Qiu L.H."/>
        </authorList>
    </citation>
    <scope>NUCLEOTIDE SEQUENCE [LARGE SCALE GENOMIC DNA]</scope>
    <source>
        <strain evidence="7 8">DHOF10</strain>
    </source>
</reference>
<feature type="transmembrane region" description="Helical" evidence="5">
    <location>
        <begin position="276"/>
        <end position="298"/>
    </location>
</feature>
<feature type="transmembrane region" description="Helical" evidence="5">
    <location>
        <begin position="310"/>
        <end position="328"/>
    </location>
</feature>
<dbReference type="GO" id="GO:0016020">
    <property type="term" value="C:membrane"/>
    <property type="evidence" value="ECO:0007669"/>
    <property type="project" value="UniProtKB-SubCell"/>
</dbReference>
<evidence type="ECO:0000256" key="5">
    <source>
        <dbReference type="SAM" id="Phobius"/>
    </source>
</evidence>
<accession>A0A4Q1SDB4</accession>
<keyword evidence="3 5" id="KW-1133">Transmembrane helix</keyword>
<organism evidence="7 8">
    <name type="scientific">Silvibacterium dinghuense</name>
    <dbReference type="NCBI Taxonomy" id="1560006"/>
    <lineage>
        <taxon>Bacteria</taxon>
        <taxon>Pseudomonadati</taxon>
        <taxon>Acidobacteriota</taxon>
        <taxon>Terriglobia</taxon>
        <taxon>Terriglobales</taxon>
        <taxon>Acidobacteriaceae</taxon>
        <taxon>Silvibacterium</taxon>
    </lineage>
</organism>
<comment type="subcellular location">
    <subcellularLocation>
        <location evidence="1">Membrane</location>
        <topology evidence="1">Multi-pass membrane protein</topology>
    </subcellularLocation>
</comment>
<dbReference type="CDD" id="cd17319">
    <property type="entry name" value="MFS_ExuT_GudP_like"/>
    <property type="match status" value="1"/>
</dbReference>
<name>A0A4Q1SDB4_9BACT</name>
<evidence type="ECO:0000256" key="4">
    <source>
        <dbReference type="ARBA" id="ARBA00023136"/>
    </source>
</evidence>
<dbReference type="InterPro" id="IPR020846">
    <property type="entry name" value="MFS_dom"/>
</dbReference>
<evidence type="ECO:0000256" key="3">
    <source>
        <dbReference type="ARBA" id="ARBA00022989"/>
    </source>
</evidence>
<feature type="transmembrane region" description="Helical" evidence="5">
    <location>
        <begin position="89"/>
        <end position="114"/>
    </location>
</feature>
<protein>
    <submittedName>
        <fullName evidence="7">MFS transporter</fullName>
    </submittedName>
</protein>
<keyword evidence="8" id="KW-1185">Reference proteome</keyword>
<evidence type="ECO:0000313" key="8">
    <source>
        <dbReference type="Proteomes" id="UP000290253"/>
    </source>
</evidence>
<dbReference type="EMBL" id="SDMK01000002">
    <property type="protein sequence ID" value="RXS95219.1"/>
    <property type="molecule type" value="Genomic_DNA"/>
</dbReference>
<sequence>MPIAEELTSEYSSSEPYRWTIGLLLGFGVLVNYFDRVNLSVSHDALVESFHITPAVFGQLSAAYSWTYAACQLPTGVVLDKFGVRKVSLISTAIWGIASIAAAFAPGLVVFFAARLLLGIGEAPTFPASAKAVGAWFPTGERSFATAIFDSTAKLANAIGVPLLGLLLLRVGWRWSFGFTGLLSFGYLAVFALLYRERSRFFPHKIIRDERGADDVGAMLAPPVPLSRLLRQRKVIGAAIGSGAYNYVFYLLLTWLPTYLAQTQHITLRQSFLYTGAPWLVATLCGLLIGGVLVDLLIKRGLDASAVRRTVLIGGMCCGLGIAGAAFAHSVISALIPITIAISGLAAASPVLWSLPSLLVPNSSAGKVGGIMNFSNQLSAIAAPILTGWMVQLTHRYVLAFVIPTVYILMGLVAYGTMLGRIEPVKIDATPAGNAF</sequence>
<evidence type="ECO:0000256" key="1">
    <source>
        <dbReference type="ARBA" id="ARBA00004141"/>
    </source>
</evidence>
<evidence type="ECO:0000259" key="6">
    <source>
        <dbReference type="PROSITE" id="PS50850"/>
    </source>
</evidence>
<dbReference type="PANTHER" id="PTHR11662:SF399">
    <property type="entry name" value="FI19708P1-RELATED"/>
    <property type="match status" value="1"/>
</dbReference>
<dbReference type="OrthoDB" id="6360at2"/>
<dbReference type="RefSeq" id="WP_129208400.1">
    <property type="nucleotide sequence ID" value="NZ_BMGU01000003.1"/>
</dbReference>
<dbReference type="AlphaFoldDB" id="A0A4Q1SDB4"/>
<keyword evidence="4 5" id="KW-0472">Membrane</keyword>
<feature type="transmembrane region" description="Helical" evidence="5">
    <location>
        <begin position="235"/>
        <end position="256"/>
    </location>
</feature>
<keyword evidence="2 5" id="KW-0812">Transmembrane</keyword>
<dbReference type="InterPro" id="IPR036259">
    <property type="entry name" value="MFS_trans_sf"/>
</dbReference>
<gene>
    <name evidence="7" type="ORF">ESZ00_11485</name>
</gene>
<dbReference type="PANTHER" id="PTHR11662">
    <property type="entry name" value="SOLUTE CARRIER FAMILY 17"/>
    <property type="match status" value="1"/>
</dbReference>
<dbReference type="Proteomes" id="UP000290253">
    <property type="component" value="Unassembled WGS sequence"/>
</dbReference>
<comment type="caution">
    <text evidence="7">The sequence shown here is derived from an EMBL/GenBank/DDBJ whole genome shotgun (WGS) entry which is preliminary data.</text>
</comment>
<evidence type="ECO:0000256" key="2">
    <source>
        <dbReference type="ARBA" id="ARBA00022692"/>
    </source>
</evidence>